<dbReference type="InterPro" id="IPR036041">
    <property type="entry name" value="Ribosome-inact_prot_sf"/>
</dbReference>
<keyword evidence="1" id="KW-0611">Plant defense</keyword>
<evidence type="ECO:0000313" key="3">
    <source>
        <dbReference type="Proteomes" id="UP001140949"/>
    </source>
</evidence>
<dbReference type="SUPFAM" id="SSF56371">
    <property type="entry name" value="Ribosome inactivating proteins (RIP)"/>
    <property type="match status" value="1"/>
</dbReference>
<dbReference type="EMBL" id="JANAVB010018993">
    <property type="protein sequence ID" value="KAJ6828928.1"/>
    <property type="molecule type" value="Genomic_DNA"/>
</dbReference>
<organism evidence="2 3">
    <name type="scientific">Iris pallida</name>
    <name type="common">Sweet iris</name>
    <dbReference type="NCBI Taxonomy" id="29817"/>
    <lineage>
        <taxon>Eukaryota</taxon>
        <taxon>Viridiplantae</taxon>
        <taxon>Streptophyta</taxon>
        <taxon>Embryophyta</taxon>
        <taxon>Tracheophyta</taxon>
        <taxon>Spermatophyta</taxon>
        <taxon>Magnoliopsida</taxon>
        <taxon>Liliopsida</taxon>
        <taxon>Asparagales</taxon>
        <taxon>Iridaceae</taxon>
        <taxon>Iridoideae</taxon>
        <taxon>Irideae</taxon>
        <taxon>Iris</taxon>
    </lineage>
</organism>
<comment type="catalytic activity">
    <reaction evidence="1">
        <text>Endohydrolysis of the N-glycosidic bond at one specific adenosine on the 28S rRNA.</text>
        <dbReference type="EC" id="3.2.2.22"/>
    </reaction>
</comment>
<evidence type="ECO:0000313" key="2">
    <source>
        <dbReference type="EMBL" id="KAJ6828928.1"/>
    </source>
</evidence>
<proteinExistence type="inferred from homology"/>
<gene>
    <name evidence="2" type="ORF">M6B38_358980</name>
</gene>
<dbReference type="InterPro" id="IPR016139">
    <property type="entry name" value="Ribosome_inactivat_prot_sub2"/>
</dbReference>
<dbReference type="PANTHER" id="PTHR33453">
    <property type="match status" value="1"/>
</dbReference>
<comment type="caution">
    <text evidence="2">The sequence shown here is derived from an EMBL/GenBank/DDBJ whole genome shotgun (WGS) entry which is preliminary data.</text>
</comment>
<protein>
    <recommendedName>
        <fullName evidence="1">rRNA N-glycosylase</fullName>
        <ecNumber evidence="1">3.2.2.22</ecNumber>
    </recommendedName>
</protein>
<dbReference type="Gene3D" id="3.40.420.10">
    <property type="entry name" value="Ricin (A subunit), domain 1"/>
    <property type="match status" value="1"/>
</dbReference>
<dbReference type="PRINTS" id="PR00396">
    <property type="entry name" value="SHIGARICIN"/>
</dbReference>
<dbReference type="Pfam" id="PF00161">
    <property type="entry name" value="RIP"/>
    <property type="match status" value="1"/>
</dbReference>
<dbReference type="Gene3D" id="4.10.470.10">
    <property type="entry name" value="Ricin (A Subunit), domain 2"/>
    <property type="match status" value="1"/>
</dbReference>
<dbReference type="InterPro" id="IPR001574">
    <property type="entry name" value="Ribosome_inactivat_prot"/>
</dbReference>
<keyword evidence="1" id="KW-0378">Hydrolase</keyword>
<dbReference type="GO" id="GO:0006952">
    <property type="term" value="P:defense response"/>
    <property type="evidence" value="ECO:0007669"/>
    <property type="project" value="UniProtKB-KW"/>
</dbReference>
<sequence length="250" mass="27901">MYNISLLPAQSGSQQDLLLVELFDWNDKAITLVLNKTNVYVIAYQAKNISYLLRDTLNNTQLYGSKPHRFSFTGSYADLQYVANENRENIDLGIKELAQAVHTLYYWSPTDQSEKSVARSLIVLIQSVSETARFITIEKRVTNNIIDTGAAIRYDKFRPGVGVISLETNWETLSTAVQRSKGGVFLQPITIKVNSTTTMNITNVTTAQKFCGLALLLRLRQSQTSLSPHDSSVLSTSVDLNIRSMLDIAA</sequence>
<dbReference type="EC" id="3.2.2.22" evidence="1"/>
<reference evidence="2" key="1">
    <citation type="journal article" date="2023" name="GigaByte">
        <title>Genome assembly of the bearded iris, Iris pallida Lam.</title>
        <authorList>
            <person name="Bruccoleri R.E."/>
            <person name="Oakeley E.J."/>
            <person name="Faust A.M.E."/>
            <person name="Altorfer M."/>
            <person name="Dessus-Babus S."/>
            <person name="Burckhardt D."/>
            <person name="Oertli M."/>
            <person name="Naumann U."/>
            <person name="Petersen F."/>
            <person name="Wong J."/>
        </authorList>
    </citation>
    <scope>NUCLEOTIDE SEQUENCE</scope>
    <source>
        <strain evidence="2">GSM-AAB239-AS_SAM_17_03QT</strain>
    </source>
</reference>
<dbReference type="GO" id="GO:0030598">
    <property type="term" value="F:rRNA N-glycosylase activity"/>
    <property type="evidence" value="ECO:0007669"/>
    <property type="project" value="UniProtKB-EC"/>
</dbReference>
<keyword evidence="1" id="KW-0800">Toxin</keyword>
<name>A0AAX6GKW6_IRIPA</name>
<dbReference type="PANTHER" id="PTHR33453:SF34">
    <property type="entry name" value="RIBOSOME-INACTIVATING PROTEIN"/>
    <property type="match status" value="1"/>
</dbReference>
<dbReference type="GO" id="GO:0090729">
    <property type="term" value="F:toxin activity"/>
    <property type="evidence" value="ECO:0007669"/>
    <property type="project" value="UniProtKB-KW"/>
</dbReference>
<dbReference type="GO" id="GO:0017148">
    <property type="term" value="P:negative regulation of translation"/>
    <property type="evidence" value="ECO:0007669"/>
    <property type="project" value="UniProtKB-KW"/>
</dbReference>
<dbReference type="InterPro" id="IPR016138">
    <property type="entry name" value="Ribosome_inactivat_prot_sub1"/>
</dbReference>
<keyword evidence="3" id="KW-1185">Reference proteome</keyword>
<accession>A0AAX6GKW6</accession>
<reference evidence="2" key="2">
    <citation type="submission" date="2023-04" db="EMBL/GenBank/DDBJ databases">
        <authorList>
            <person name="Bruccoleri R.E."/>
            <person name="Oakeley E.J."/>
            <person name="Faust A.-M."/>
            <person name="Dessus-Babus S."/>
            <person name="Altorfer M."/>
            <person name="Burckhardt D."/>
            <person name="Oertli M."/>
            <person name="Naumann U."/>
            <person name="Petersen F."/>
            <person name="Wong J."/>
        </authorList>
    </citation>
    <scope>NUCLEOTIDE SEQUENCE</scope>
    <source>
        <strain evidence="2">GSM-AAB239-AS_SAM_17_03QT</strain>
        <tissue evidence="2">Leaf</tissue>
    </source>
</reference>
<dbReference type="AlphaFoldDB" id="A0AAX6GKW6"/>
<evidence type="ECO:0000256" key="1">
    <source>
        <dbReference type="RuleBase" id="RU004915"/>
    </source>
</evidence>
<keyword evidence="1" id="KW-0652">Protein synthesis inhibitor</keyword>
<dbReference type="Proteomes" id="UP001140949">
    <property type="component" value="Unassembled WGS sequence"/>
</dbReference>
<comment type="similarity">
    <text evidence="1">Belongs to the ribosome-inactivating protein family.</text>
</comment>
<dbReference type="InterPro" id="IPR017989">
    <property type="entry name" value="Ribosome_inactivat_1/2"/>
</dbReference>